<dbReference type="GO" id="GO:0005886">
    <property type="term" value="C:plasma membrane"/>
    <property type="evidence" value="ECO:0007669"/>
    <property type="project" value="UniProtKB-SubCell"/>
</dbReference>
<feature type="compositionally biased region" description="Basic and acidic residues" evidence="10">
    <location>
        <begin position="177"/>
        <end position="188"/>
    </location>
</feature>
<feature type="transmembrane region" description="Helical" evidence="9">
    <location>
        <begin position="324"/>
        <end position="346"/>
    </location>
</feature>
<dbReference type="GO" id="GO:0055085">
    <property type="term" value="P:transmembrane transport"/>
    <property type="evidence" value="ECO:0007669"/>
    <property type="project" value="InterPro"/>
</dbReference>
<feature type="transmembrane region" description="Helical" evidence="9">
    <location>
        <begin position="296"/>
        <end position="318"/>
    </location>
</feature>
<keyword evidence="3" id="KW-1003">Cell membrane</keyword>
<evidence type="ECO:0000256" key="3">
    <source>
        <dbReference type="ARBA" id="ARBA00022475"/>
    </source>
</evidence>
<dbReference type="InterPro" id="IPR035906">
    <property type="entry name" value="MetI-like_sf"/>
</dbReference>
<comment type="similarity">
    <text evidence="9">Belongs to the binding-protein-dependent transport system permease family.</text>
</comment>
<dbReference type="GO" id="GO:0016887">
    <property type="term" value="F:ATP hydrolysis activity"/>
    <property type="evidence" value="ECO:0007669"/>
    <property type="project" value="InterPro"/>
</dbReference>
<accession>D0LC80</accession>
<protein>
    <submittedName>
        <fullName evidence="13">Binding-protein-dependent transport systems inner membrane component</fullName>
    </submittedName>
</protein>
<evidence type="ECO:0000256" key="4">
    <source>
        <dbReference type="ARBA" id="ARBA00022692"/>
    </source>
</evidence>
<feature type="region of interest" description="Disordered" evidence="10">
    <location>
        <begin position="171"/>
        <end position="191"/>
    </location>
</feature>
<keyword evidence="8 9" id="KW-0472">Membrane</keyword>
<feature type="transmembrane region" description="Helical" evidence="9">
    <location>
        <begin position="259"/>
        <end position="284"/>
    </location>
</feature>
<evidence type="ECO:0000313" key="14">
    <source>
        <dbReference type="Proteomes" id="UP000001219"/>
    </source>
</evidence>
<feature type="transmembrane region" description="Helical" evidence="9">
    <location>
        <begin position="205"/>
        <end position="228"/>
    </location>
</feature>
<dbReference type="InterPro" id="IPR000515">
    <property type="entry name" value="MetI-like"/>
</dbReference>
<feature type="domain" description="ABC transmembrane type-1" evidence="12">
    <location>
        <begin position="260"/>
        <end position="446"/>
    </location>
</feature>
<dbReference type="CDD" id="cd06261">
    <property type="entry name" value="TM_PBP2"/>
    <property type="match status" value="1"/>
</dbReference>
<dbReference type="STRING" id="526226.Gbro_0259"/>
<reference evidence="13 14" key="2">
    <citation type="journal article" date="2010" name="Stand. Genomic Sci.">
        <title>Complete genome sequence of Gordonia bronchialis type strain (3410).</title>
        <authorList>
            <person name="Ivanova N."/>
            <person name="Sikorski J."/>
            <person name="Jando M."/>
            <person name="Lapidus A."/>
            <person name="Nolan M."/>
            <person name="Lucas S."/>
            <person name="Del Rio T.G."/>
            <person name="Tice H."/>
            <person name="Copeland A."/>
            <person name="Cheng J.F."/>
            <person name="Chen F."/>
            <person name="Bruce D."/>
            <person name="Goodwin L."/>
            <person name="Pitluck S."/>
            <person name="Mavromatis K."/>
            <person name="Ovchinnikova G."/>
            <person name="Pati A."/>
            <person name="Chen A."/>
            <person name="Palaniappan K."/>
            <person name="Land M."/>
            <person name="Hauser L."/>
            <person name="Chang Y.J."/>
            <person name="Jeffries C.D."/>
            <person name="Chain P."/>
            <person name="Saunders E."/>
            <person name="Han C."/>
            <person name="Detter J.C."/>
            <person name="Brettin T."/>
            <person name="Rohde M."/>
            <person name="Goker M."/>
            <person name="Bristow J."/>
            <person name="Eisen J.A."/>
            <person name="Markowitz V."/>
            <person name="Hugenholtz P."/>
            <person name="Klenk H.P."/>
            <person name="Kyrpides N.C."/>
        </authorList>
    </citation>
    <scope>NUCLEOTIDE SEQUENCE [LARGE SCALE GENOMIC DNA]</scope>
    <source>
        <strain evidence="14">ATCC 25592 / DSM 43247 / BCRC 13721 / JCM 3198 / KCTC 3076 / NBRC 16047 / NCTC 10667</strain>
    </source>
</reference>
<dbReference type="Gene3D" id="1.10.3720.10">
    <property type="entry name" value="MetI-like"/>
    <property type="match status" value="1"/>
</dbReference>
<keyword evidence="2 9" id="KW-0813">Transport</keyword>
<gene>
    <name evidence="13" type="ordered locus">Gbro_0259</name>
</gene>
<dbReference type="SMART" id="SM00382">
    <property type="entry name" value="AAA"/>
    <property type="match status" value="1"/>
</dbReference>
<dbReference type="InterPro" id="IPR003439">
    <property type="entry name" value="ABC_transporter-like_ATP-bd"/>
</dbReference>
<keyword evidence="7 9" id="KW-1133">Transmembrane helix</keyword>
<feature type="transmembrane region" description="Helical" evidence="9">
    <location>
        <begin position="424"/>
        <end position="449"/>
    </location>
</feature>
<comment type="subcellular location">
    <subcellularLocation>
        <location evidence="1 9">Cell membrane</location>
        <topology evidence="1 9">Multi-pass membrane protein</topology>
    </subcellularLocation>
</comment>
<feature type="domain" description="ABC transporter" evidence="11">
    <location>
        <begin position="21"/>
        <end position="247"/>
    </location>
</feature>
<dbReference type="HOGENOM" id="CLU_036892_0_0_11"/>
<proteinExistence type="inferred from homology"/>
<dbReference type="AlphaFoldDB" id="D0LC80"/>
<dbReference type="EMBL" id="CP001802">
    <property type="protein sequence ID" value="ACY19604.1"/>
    <property type="molecule type" value="Genomic_DNA"/>
</dbReference>
<evidence type="ECO:0000256" key="5">
    <source>
        <dbReference type="ARBA" id="ARBA00022741"/>
    </source>
</evidence>
<keyword evidence="14" id="KW-1185">Reference proteome</keyword>
<evidence type="ECO:0000256" key="2">
    <source>
        <dbReference type="ARBA" id="ARBA00022448"/>
    </source>
</evidence>
<dbReference type="Gene3D" id="3.40.50.300">
    <property type="entry name" value="P-loop containing nucleotide triphosphate hydrolases"/>
    <property type="match status" value="1"/>
</dbReference>
<dbReference type="SUPFAM" id="SSF52540">
    <property type="entry name" value="P-loop containing nucleoside triphosphate hydrolases"/>
    <property type="match status" value="1"/>
</dbReference>
<sequence length="453" mass="48532">MSLYDTMNDVDARHLTKGVALSMSGVTKRFASGTVALSDVDLDIAEGEFVAVVGPSGCGKSTLLRMAAGLERPTEGSVALATDAVGFIFQDPTLLPWRSVRANVELCAEIAGLPTAQRRARAQAAIDAVGLSGFESPPPPSGSAIRRPLHRVRRADLRHPARRMMTTATETSAITTRRAETPAARRDSAPLPTARHRRVKAVLRYGLPPILSFTVGIAAWYAVTYLILAEHRRFLLPPPHEVLTDSLLDPAHVGPMLEALAVTAKVCLVGFVFAAAIGVTIGVVMSRGSFLERAIYPWAVVLQVIPVLAIVPLIGLWFGYGMVARTIVCVIIAIFPIIANTHFGLVSVDKASHELFTLAKASPLQRLMKLEFPSALPSMMTGFRTASGLVVVGAIIGDMFFAKGQPGIGTLLDIYRARLQSDDLIAAIVLASIFGIAVFGIFSVLNALVNRRR</sequence>
<reference evidence="14" key="1">
    <citation type="submission" date="2009-10" db="EMBL/GenBank/DDBJ databases">
        <title>The complete chromosome of Gordonia bronchialis DSM 43247.</title>
        <authorList>
            <consortium name="US DOE Joint Genome Institute (JGI-PGF)"/>
            <person name="Lucas S."/>
            <person name="Copeland A."/>
            <person name="Lapidus A."/>
            <person name="Glavina del Rio T."/>
            <person name="Dalin E."/>
            <person name="Tice H."/>
            <person name="Bruce D."/>
            <person name="Goodwin L."/>
            <person name="Pitluck S."/>
            <person name="Kyrpides N."/>
            <person name="Mavromatis K."/>
            <person name="Ivanova N."/>
            <person name="Ovchinnikova G."/>
            <person name="Saunders E."/>
            <person name="Brettin T."/>
            <person name="Detter J.C."/>
            <person name="Han C."/>
            <person name="Larimer F."/>
            <person name="Land M."/>
            <person name="Hauser L."/>
            <person name="Markowitz V."/>
            <person name="Cheng J.-F."/>
            <person name="Hugenholtz P."/>
            <person name="Woyke T."/>
            <person name="Wu D."/>
            <person name="Jando M."/>
            <person name="Schneider S."/>
            <person name="Goeker M."/>
            <person name="Klenk H.-P."/>
            <person name="Eisen J.A."/>
        </authorList>
    </citation>
    <scope>NUCLEOTIDE SEQUENCE [LARGE SCALE GENOMIC DNA]</scope>
    <source>
        <strain evidence="14">ATCC 25592 / DSM 43247 / BCRC 13721 / JCM 3198 / KCTC 3076 / NBRC 16047 / NCTC 10667</strain>
    </source>
</reference>
<evidence type="ECO:0000256" key="7">
    <source>
        <dbReference type="ARBA" id="ARBA00022989"/>
    </source>
</evidence>
<dbReference type="KEGG" id="gbr:Gbro_0259"/>
<evidence type="ECO:0000259" key="11">
    <source>
        <dbReference type="PROSITE" id="PS50893"/>
    </source>
</evidence>
<dbReference type="PROSITE" id="PS50928">
    <property type="entry name" value="ABC_TM1"/>
    <property type="match status" value="1"/>
</dbReference>
<dbReference type="SUPFAM" id="SSF161098">
    <property type="entry name" value="MetI-like"/>
    <property type="match status" value="1"/>
</dbReference>
<keyword evidence="4 9" id="KW-0812">Transmembrane</keyword>
<evidence type="ECO:0000256" key="8">
    <source>
        <dbReference type="ARBA" id="ARBA00023136"/>
    </source>
</evidence>
<dbReference type="PANTHER" id="PTHR30151:SF41">
    <property type="entry name" value="ABC TRANSPORTER PERMEASE PROTEIN"/>
    <property type="match status" value="1"/>
</dbReference>
<dbReference type="InterPro" id="IPR003593">
    <property type="entry name" value="AAA+_ATPase"/>
</dbReference>
<name>D0LC80_GORB4</name>
<evidence type="ECO:0000256" key="1">
    <source>
        <dbReference type="ARBA" id="ARBA00004651"/>
    </source>
</evidence>
<evidence type="ECO:0000313" key="13">
    <source>
        <dbReference type="EMBL" id="ACY19604.1"/>
    </source>
</evidence>
<organism evidence="13 14">
    <name type="scientific">Gordonia bronchialis (strain ATCC 25592 / DSM 43247 / BCRC 13721 / JCM 3198 / KCTC 3076 / NBRC 16047 / NCTC 10667)</name>
    <name type="common">Rhodococcus bronchialis</name>
    <dbReference type="NCBI Taxonomy" id="526226"/>
    <lineage>
        <taxon>Bacteria</taxon>
        <taxon>Bacillati</taxon>
        <taxon>Actinomycetota</taxon>
        <taxon>Actinomycetes</taxon>
        <taxon>Mycobacteriales</taxon>
        <taxon>Gordoniaceae</taxon>
        <taxon>Gordonia</taxon>
    </lineage>
</organism>
<evidence type="ECO:0000256" key="9">
    <source>
        <dbReference type="RuleBase" id="RU363032"/>
    </source>
</evidence>
<keyword evidence="6" id="KW-0067">ATP-binding</keyword>
<dbReference type="eggNOG" id="COG0600">
    <property type="taxonomic scope" value="Bacteria"/>
</dbReference>
<dbReference type="PANTHER" id="PTHR30151">
    <property type="entry name" value="ALKANE SULFONATE ABC TRANSPORTER-RELATED, MEMBRANE SUBUNIT"/>
    <property type="match status" value="1"/>
</dbReference>
<evidence type="ECO:0000256" key="10">
    <source>
        <dbReference type="SAM" id="MobiDB-lite"/>
    </source>
</evidence>
<dbReference type="Pfam" id="PF00005">
    <property type="entry name" value="ABC_tran"/>
    <property type="match status" value="1"/>
</dbReference>
<dbReference type="GO" id="GO:0005524">
    <property type="term" value="F:ATP binding"/>
    <property type="evidence" value="ECO:0007669"/>
    <property type="project" value="UniProtKB-KW"/>
</dbReference>
<evidence type="ECO:0000256" key="6">
    <source>
        <dbReference type="ARBA" id="ARBA00022840"/>
    </source>
</evidence>
<dbReference type="PROSITE" id="PS50893">
    <property type="entry name" value="ABC_TRANSPORTER_2"/>
    <property type="match status" value="1"/>
</dbReference>
<keyword evidence="5" id="KW-0547">Nucleotide-binding</keyword>
<dbReference type="InterPro" id="IPR027417">
    <property type="entry name" value="P-loop_NTPase"/>
</dbReference>
<dbReference type="Proteomes" id="UP000001219">
    <property type="component" value="Chromosome"/>
</dbReference>
<evidence type="ECO:0000259" key="12">
    <source>
        <dbReference type="PROSITE" id="PS50928"/>
    </source>
</evidence>
<dbReference type="eggNOG" id="COG1116">
    <property type="taxonomic scope" value="Bacteria"/>
</dbReference>
<dbReference type="Pfam" id="PF00528">
    <property type="entry name" value="BPD_transp_1"/>
    <property type="match status" value="1"/>
</dbReference>
<feature type="transmembrane region" description="Helical" evidence="9">
    <location>
        <begin position="386"/>
        <end position="404"/>
    </location>
</feature>